<dbReference type="InterPro" id="IPR008763">
    <property type="entry name" value="Peptidase_S55"/>
</dbReference>
<evidence type="ECO:0000259" key="3">
    <source>
        <dbReference type="PROSITE" id="PS51494"/>
    </source>
</evidence>
<evidence type="ECO:0000313" key="5">
    <source>
        <dbReference type="Proteomes" id="UP001257739"/>
    </source>
</evidence>
<dbReference type="RefSeq" id="WP_309965753.1">
    <property type="nucleotide sequence ID" value="NZ_JAVDWH010000001.1"/>
</dbReference>
<dbReference type="PROSITE" id="PS51494">
    <property type="entry name" value="SPOIVB"/>
    <property type="match status" value="1"/>
</dbReference>
<feature type="signal peptide" evidence="2">
    <location>
        <begin position="1"/>
        <end position="32"/>
    </location>
</feature>
<evidence type="ECO:0000256" key="1">
    <source>
        <dbReference type="SAM" id="MobiDB-lite"/>
    </source>
</evidence>
<dbReference type="SUPFAM" id="SSF50494">
    <property type="entry name" value="Trypsin-like serine proteases"/>
    <property type="match status" value="1"/>
</dbReference>
<gene>
    <name evidence="4" type="ORF">J2X11_000278</name>
</gene>
<sequence>MTTRPLHAFASLTAVSALVVGGLAATATASYSAIGDNCPDAYDTSTLAPGQPVTGLTTVEGTTPEEFHGVYLRTIQNGIGPGMDLPVFKMEDSRITKSDGSIDAGIWAGMSGSPVYDDATGDLIGAVSYGFSNSPSDIAGVTPATYMYDLKNPKYNAATAAPAPASKSAIASLQSASEGEASLGQPRMLRPKKQVSGAPADIANKQAKRSPSLQSKSSYKKSGFVDAIGQSSAPVNYPIVVGGNLATTFSYGEVTTAAVGTVTAICAGKVIGFGHPDEFSGKSNETFHGASTVTIQPDAFGSYKLANVGTVKGVINQDRLQGILGTIGQSHSPINVHSTSTGLGDTKESTTKVSVPFALSYVVATQVAGDAIAVLNQYGAGESLMTWTITYTREGTPFPQTFERTQRYSTSQYFPEDVAYEAASDVEALLSNQFEKVKITDVEIESELSPDYRKYKIASAQYKSGATWKTVENGGVIKTKRGATVDLRLKLKAPVDSDAAPENLDFAWKMSTRATKSGTLNLAGQSFDDYYDEEFGEEFVDEEEGDVYEPESLDELLDLLLTQPRQDDLTAYLRYRKLGGGVGESFREIRAPGIVSGNYTIRFAYKK</sequence>
<feature type="domain" description="Peptidase S55" evidence="3">
    <location>
        <begin position="1"/>
        <end position="163"/>
    </location>
</feature>
<organism evidence="4 5">
    <name type="scientific">Aeromicrobium panaciterrae</name>
    <dbReference type="NCBI Taxonomy" id="363861"/>
    <lineage>
        <taxon>Bacteria</taxon>
        <taxon>Bacillati</taxon>
        <taxon>Actinomycetota</taxon>
        <taxon>Actinomycetes</taxon>
        <taxon>Propionibacteriales</taxon>
        <taxon>Nocardioidaceae</taxon>
        <taxon>Aeromicrobium</taxon>
    </lineage>
</organism>
<reference evidence="4 5" key="1">
    <citation type="submission" date="2023-07" db="EMBL/GenBank/DDBJ databases">
        <title>Sorghum-associated microbial communities from plants grown in Nebraska, USA.</title>
        <authorList>
            <person name="Schachtman D."/>
        </authorList>
    </citation>
    <scope>NUCLEOTIDE SEQUENCE [LARGE SCALE GENOMIC DNA]</scope>
    <source>
        <strain evidence="4 5">BE248</strain>
    </source>
</reference>
<protein>
    <recommendedName>
        <fullName evidence="3">Peptidase S55 domain-containing protein</fullName>
    </recommendedName>
</protein>
<dbReference type="EMBL" id="JAVDWH010000001">
    <property type="protein sequence ID" value="MDR7085439.1"/>
    <property type="molecule type" value="Genomic_DNA"/>
</dbReference>
<comment type="caution">
    <text evidence="4">The sequence shown here is derived from an EMBL/GenBank/DDBJ whole genome shotgun (WGS) entry which is preliminary data.</text>
</comment>
<keyword evidence="5" id="KW-1185">Reference proteome</keyword>
<dbReference type="Proteomes" id="UP001257739">
    <property type="component" value="Unassembled WGS sequence"/>
</dbReference>
<feature type="chain" id="PRO_5045763538" description="Peptidase S55 domain-containing protein" evidence="2">
    <location>
        <begin position="33"/>
        <end position="607"/>
    </location>
</feature>
<feature type="region of interest" description="Disordered" evidence="1">
    <location>
        <begin position="180"/>
        <end position="217"/>
    </location>
</feature>
<proteinExistence type="predicted"/>
<accession>A0ABU1UJT5</accession>
<dbReference type="InterPro" id="IPR009003">
    <property type="entry name" value="Peptidase_S1_PA"/>
</dbReference>
<name>A0ABU1UJT5_9ACTN</name>
<keyword evidence="2" id="KW-0732">Signal</keyword>
<evidence type="ECO:0000313" key="4">
    <source>
        <dbReference type="EMBL" id="MDR7085439.1"/>
    </source>
</evidence>
<evidence type="ECO:0000256" key="2">
    <source>
        <dbReference type="SAM" id="SignalP"/>
    </source>
</evidence>